<name>A0A8H1LGV9_9ACTN</name>
<accession>A0A8H1LGV9</accession>
<dbReference type="Proteomes" id="UP000298111">
    <property type="component" value="Unassembled WGS sequence"/>
</dbReference>
<evidence type="ECO:0000313" key="2">
    <source>
        <dbReference type="Proteomes" id="UP000298111"/>
    </source>
</evidence>
<reference evidence="1 2" key="1">
    <citation type="submission" date="2018-10" db="EMBL/GenBank/DDBJ databases">
        <title>Isolation of pseudouridimycin from Streptomyces albus DSM 40763.</title>
        <authorList>
            <person name="Rosenqvist P."/>
            <person name="Metsae-Ketelae M."/>
            <person name="Virta P."/>
        </authorList>
    </citation>
    <scope>NUCLEOTIDE SEQUENCE [LARGE SCALE GENOMIC DNA]</scope>
    <source>
        <strain evidence="1 2">DSM 40763</strain>
    </source>
</reference>
<organism evidence="1 2">
    <name type="scientific">Streptomyces albus</name>
    <dbReference type="NCBI Taxonomy" id="1888"/>
    <lineage>
        <taxon>Bacteria</taxon>
        <taxon>Bacillati</taxon>
        <taxon>Actinomycetota</taxon>
        <taxon>Actinomycetes</taxon>
        <taxon>Kitasatosporales</taxon>
        <taxon>Streptomycetaceae</taxon>
        <taxon>Streptomyces</taxon>
    </lineage>
</organism>
<sequence length="71" mass="7612">MTAQAATIPALPRRPFAAPAPRRGAVLVAAAPDTLTVRIVVSLRRCRTPVPVRAPALLFRPPIVSRAQHAR</sequence>
<evidence type="ECO:0000313" key="1">
    <source>
        <dbReference type="EMBL" id="TGG83936.1"/>
    </source>
</evidence>
<comment type="caution">
    <text evidence="1">The sequence shown here is derived from an EMBL/GenBank/DDBJ whole genome shotgun (WGS) entry which is preliminary data.</text>
</comment>
<dbReference type="AlphaFoldDB" id="A0A8H1LGV9"/>
<dbReference type="EMBL" id="RCIY01000053">
    <property type="protein sequence ID" value="TGG83936.1"/>
    <property type="molecule type" value="Genomic_DNA"/>
</dbReference>
<gene>
    <name evidence="1" type="ORF">D8771_13655</name>
</gene>
<proteinExistence type="predicted"/>
<protein>
    <submittedName>
        <fullName evidence="1">Uncharacterized protein</fullName>
    </submittedName>
</protein>